<dbReference type="AlphaFoldDB" id="A0A1N6DGF7"/>
<dbReference type="RefSeq" id="WP_074237909.1">
    <property type="nucleotide sequence ID" value="NZ_FSRA01000001.1"/>
</dbReference>
<accession>A0A1N6DGF7</accession>
<dbReference type="Gene3D" id="3.30.450.40">
    <property type="match status" value="1"/>
</dbReference>
<dbReference type="Proteomes" id="UP000185003">
    <property type="component" value="Unassembled WGS sequence"/>
</dbReference>
<name>A0A1N6DGF7_9BACT</name>
<dbReference type="STRING" id="536979.SAMN04488055_0717"/>
<proteinExistence type="predicted"/>
<evidence type="ECO:0000313" key="1">
    <source>
        <dbReference type="EMBL" id="SIN69807.1"/>
    </source>
</evidence>
<dbReference type="InterPro" id="IPR029016">
    <property type="entry name" value="GAF-like_dom_sf"/>
</dbReference>
<evidence type="ECO:0000313" key="2">
    <source>
        <dbReference type="Proteomes" id="UP000185003"/>
    </source>
</evidence>
<dbReference type="SUPFAM" id="SSF55781">
    <property type="entry name" value="GAF domain-like"/>
    <property type="match status" value="1"/>
</dbReference>
<dbReference type="OrthoDB" id="627374at2"/>
<keyword evidence="2" id="KW-1185">Reference proteome</keyword>
<organism evidence="1 2">
    <name type="scientific">Chitinophaga niabensis</name>
    <dbReference type="NCBI Taxonomy" id="536979"/>
    <lineage>
        <taxon>Bacteria</taxon>
        <taxon>Pseudomonadati</taxon>
        <taxon>Bacteroidota</taxon>
        <taxon>Chitinophagia</taxon>
        <taxon>Chitinophagales</taxon>
        <taxon>Chitinophagaceae</taxon>
        <taxon>Chitinophaga</taxon>
    </lineage>
</organism>
<reference evidence="1 2" key="1">
    <citation type="submission" date="2016-11" db="EMBL/GenBank/DDBJ databases">
        <authorList>
            <person name="Jaros S."/>
            <person name="Januszkiewicz K."/>
            <person name="Wedrychowicz H."/>
        </authorList>
    </citation>
    <scope>NUCLEOTIDE SEQUENCE [LARGE SCALE GENOMIC DNA]</scope>
    <source>
        <strain evidence="1 2">DSM 24787</strain>
    </source>
</reference>
<sequence length="774" mass="89707">MQQLLIDFSGNMPDGLQIDSALSFKPFITFLHKRIKEEKTVKADFFKNVLEKFEAARLPDELSIEQFYAHADLLEYFYATVSPMSSSEEETLWALWVPVQPIIIYGTEAFYTVLQSRKTSLNNKTLEDYKKERIDMVYSYILKKFYNYHSPLKHEQYNAYQNEETGLFQYYTVHINTDFIEATAKGPLPELNFGKLHAHIAQNTSSQYLEDILPLELFQFRGISVSTIQDVTAEKAIDNITKIRLNRTAETDDVVYKNVIQSLKTLVCSSKIEFDLFPFVRVNGKMVYGFGRGGTGILYKTWGDQTLTPEHFQRQASHYAANPNSFFSPDVAKESIREFSFLQTFVNDGVRSLALIPVFHNGVLVGVLAMHTWAPDSFDEKTFAKLEPAIPAIAQLMQIYIDEFNLEIENIIKEKFTSIQPAVQWKFNEIAWEYLYRRKKDASITETAPIRFTDVYPLYGAIDIRNSTVERNLAIQADLEHQLMQLLGLFTEAQAVQRSSLLDGMVFTCKTWLQKVAGEQLTTTEEGDITYFLQAESVEYLQHLSRQEPKLKERIESYVKNIAEVTDSNKHALDQSMTLLNNTINNYLESEQEQLQKGYPCYFEKFRTDGIEYDIYIGQSIAPEQPFSHFHLKSIRLWQLTSMAAIARITRSLLPSMPKALRTTQLIFLHNNTIDISFRTDERKFDVEGAYNIRYEMIKKRIDKVHIRDTEERLTQPDTIALIYFNDKDVEDYLPYIHYLQEEKVLDTEIEELKLEDLQGLTGLKALRVTVLPE</sequence>
<evidence type="ECO:0008006" key="3">
    <source>
        <dbReference type="Google" id="ProtNLM"/>
    </source>
</evidence>
<protein>
    <recommendedName>
        <fullName evidence="3">GAF domain-containing protein</fullName>
    </recommendedName>
</protein>
<gene>
    <name evidence="1" type="ORF">SAMN04488055_0717</name>
</gene>
<dbReference type="EMBL" id="FSRA01000001">
    <property type="protein sequence ID" value="SIN69807.1"/>
    <property type="molecule type" value="Genomic_DNA"/>
</dbReference>